<evidence type="ECO:0000313" key="12">
    <source>
        <dbReference type="EMBL" id="GMT33000.1"/>
    </source>
</evidence>
<dbReference type="PANTHER" id="PTHR11668">
    <property type="entry name" value="SERINE/THREONINE PROTEIN PHOSPHATASE"/>
    <property type="match status" value="1"/>
</dbReference>
<keyword evidence="5" id="KW-0904">Protein phosphatase</keyword>
<dbReference type="GO" id="GO:0005634">
    <property type="term" value="C:nucleus"/>
    <property type="evidence" value="ECO:0007669"/>
    <property type="project" value="TreeGrafter"/>
</dbReference>
<evidence type="ECO:0000256" key="11">
    <source>
        <dbReference type="SAM" id="SignalP"/>
    </source>
</evidence>
<keyword evidence="4" id="KW-0378">Hydrolase</keyword>
<dbReference type="Proteomes" id="UP001432322">
    <property type="component" value="Unassembled WGS sequence"/>
</dbReference>
<evidence type="ECO:0000256" key="5">
    <source>
        <dbReference type="ARBA" id="ARBA00022912"/>
    </source>
</evidence>
<feature type="chain" id="PRO_5043372099" description="protein-serine/threonine phosphatase" evidence="11">
    <location>
        <begin position="20"/>
        <end position="311"/>
    </location>
</feature>
<dbReference type="PRINTS" id="PR00114">
    <property type="entry name" value="STPHPHTASE"/>
</dbReference>
<gene>
    <name evidence="12" type="ORF">PFISCL1PPCAC_24297</name>
</gene>
<dbReference type="Gene3D" id="3.60.21.10">
    <property type="match status" value="1"/>
</dbReference>
<comment type="cofactor">
    <cofactor evidence="1">
        <name>Mn(2+)</name>
        <dbReference type="ChEBI" id="CHEBI:29035"/>
    </cofactor>
</comment>
<dbReference type="EMBL" id="BTSY01000006">
    <property type="protein sequence ID" value="GMT33000.1"/>
    <property type="molecule type" value="Genomic_DNA"/>
</dbReference>
<keyword evidence="11" id="KW-0732">Signal</keyword>
<evidence type="ECO:0000256" key="9">
    <source>
        <dbReference type="SAM" id="MobiDB-lite"/>
    </source>
</evidence>
<sequence length="311" mass="34361">FMILLFPLLLLLATSYSSSLNSTSTTTTTTSKPVPQVNSTTVTWIVTCVILVVALLIGSICYALRRRIPCFSVLKSIKEHAEKTDPANQKLRKTSSSQSISESSSGSEMSGGSGGPEVNDVTTEVKPTKRSRTMSNSLDEDVTSSGVKFINRRGDLALPFVPKETLRRIEKSFKSSKPLEGVATVDIAIKPVIKEVFTYSTSDDITLIEEIMPKKKKLLGLLGGSSKPTSLDEKELFLDLLRNGPRQFPFTRLQMKSILKRGKNLFKDEPSMLETAVPCIVYGDIHGQYSDLLRWLNMNGFPNEIRCVFLG</sequence>
<dbReference type="InterPro" id="IPR029052">
    <property type="entry name" value="Metallo-depent_PP-like"/>
</dbReference>
<feature type="non-terminal residue" evidence="12">
    <location>
        <position position="1"/>
    </location>
</feature>
<organism evidence="12 13">
    <name type="scientific">Pristionchus fissidentatus</name>
    <dbReference type="NCBI Taxonomy" id="1538716"/>
    <lineage>
        <taxon>Eukaryota</taxon>
        <taxon>Metazoa</taxon>
        <taxon>Ecdysozoa</taxon>
        <taxon>Nematoda</taxon>
        <taxon>Chromadorea</taxon>
        <taxon>Rhabditida</taxon>
        <taxon>Rhabditina</taxon>
        <taxon>Diplogasteromorpha</taxon>
        <taxon>Diplogasteroidea</taxon>
        <taxon>Neodiplogasteridae</taxon>
        <taxon>Pristionchus</taxon>
    </lineage>
</organism>
<evidence type="ECO:0000256" key="7">
    <source>
        <dbReference type="ARBA" id="ARBA00047761"/>
    </source>
</evidence>
<comment type="catalytic activity">
    <reaction evidence="7">
        <text>O-phospho-L-seryl-[protein] + H2O = L-seryl-[protein] + phosphate</text>
        <dbReference type="Rhea" id="RHEA:20629"/>
        <dbReference type="Rhea" id="RHEA-COMP:9863"/>
        <dbReference type="Rhea" id="RHEA-COMP:11604"/>
        <dbReference type="ChEBI" id="CHEBI:15377"/>
        <dbReference type="ChEBI" id="CHEBI:29999"/>
        <dbReference type="ChEBI" id="CHEBI:43474"/>
        <dbReference type="ChEBI" id="CHEBI:83421"/>
        <dbReference type="EC" id="3.1.3.16"/>
    </reaction>
</comment>
<protein>
    <recommendedName>
        <fullName evidence="2">protein-serine/threonine phosphatase</fullName>
        <ecNumber evidence="2">3.1.3.16</ecNumber>
    </recommendedName>
</protein>
<evidence type="ECO:0000256" key="4">
    <source>
        <dbReference type="ARBA" id="ARBA00022801"/>
    </source>
</evidence>
<evidence type="ECO:0000256" key="3">
    <source>
        <dbReference type="ARBA" id="ARBA00022723"/>
    </source>
</evidence>
<comment type="catalytic activity">
    <reaction evidence="8">
        <text>O-phospho-L-threonyl-[protein] + H2O = L-threonyl-[protein] + phosphate</text>
        <dbReference type="Rhea" id="RHEA:47004"/>
        <dbReference type="Rhea" id="RHEA-COMP:11060"/>
        <dbReference type="Rhea" id="RHEA-COMP:11605"/>
        <dbReference type="ChEBI" id="CHEBI:15377"/>
        <dbReference type="ChEBI" id="CHEBI:30013"/>
        <dbReference type="ChEBI" id="CHEBI:43474"/>
        <dbReference type="ChEBI" id="CHEBI:61977"/>
        <dbReference type="EC" id="3.1.3.16"/>
    </reaction>
</comment>
<keyword evidence="3" id="KW-0479">Metal-binding</keyword>
<feature type="region of interest" description="Disordered" evidence="9">
    <location>
        <begin position="82"/>
        <end position="139"/>
    </location>
</feature>
<dbReference type="PANTHER" id="PTHR11668:SF300">
    <property type="entry name" value="SERINE_THREONINE-PROTEIN PHOSPHATASE"/>
    <property type="match status" value="1"/>
</dbReference>
<dbReference type="SUPFAM" id="SSF56300">
    <property type="entry name" value="Metallo-dependent phosphatases"/>
    <property type="match status" value="1"/>
</dbReference>
<proteinExistence type="predicted"/>
<evidence type="ECO:0000256" key="6">
    <source>
        <dbReference type="ARBA" id="ARBA00023211"/>
    </source>
</evidence>
<keyword evidence="10" id="KW-0472">Membrane</keyword>
<evidence type="ECO:0000256" key="2">
    <source>
        <dbReference type="ARBA" id="ARBA00013081"/>
    </source>
</evidence>
<dbReference type="EC" id="3.1.3.16" evidence="2"/>
<feature type="compositionally biased region" description="Low complexity" evidence="9">
    <location>
        <begin position="95"/>
        <end position="108"/>
    </location>
</feature>
<dbReference type="InterPro" id="IPR006186">
    <property type="entry name" value="Ser/Thr-sp_prot-phosphatase"/>
</dbReference>
<evidence type="ECO:0000256" key="10">
    <source>
        <dbReference type="SAM" id="Phobius"/>
    </source>
</evidence>
<dbReference type="GO" id="GO:0004722">
    <property type="term" value="F:protein serine/threonine phosphatase activity"/>
    <property type="evidence" value="ECO:0007669"/>
    <property type="project" value="UniProtKB-EC"/>
</dbReference>
<reference evidence="12" key="1">
    <citation type="submission" date="2023-10" db="EMBL/GenBank/DDBJ databases">
        <title>Genome assembly of Pristionchus species.</title>
        <authorList>
            <person name="Yoshida K."/>
            <person name="Sommer R.J."/>
        </authorList>
    </citation>
    <scope>NUCLEOTIDE SEQUENCE</scope>
    <source>
        <strain evidence="12">RS5133</strain>
    </source>
</reference>
<dbReference type="GO" id="GO:0046872">
    <property type="term" value="F:metal ion binding"/>
    <property type="evidence" value="ECO:0007669"/>
    <property type="project" value="UniProtKB-KW"/>
</dbReference>
<evidence type="ECO:0000256" key="1">
    <source>
        <dbReference type="ARBA" id="ARBA00001936"/>
    </source>
</evidence>
<keyword evidence="6" id="KW-0464">Manganese</keyword>
<evidence type="ECO:0000256" key="8">
    <source>
        <dbReference type="ARBA" id="ARBA00048336"/>
    </source>
</evidence>
<keyword evidence="13" id="KW-1185">Reference proteome</keyword>
<accession>A0AAV5WR38</accession>
<comment type="caution">
    <text evidence="12">The sequence shown here is derived from an EMBL/GenBank/DDBJ whole genome shotgun (WGS) entry which is preliminary data.</text>
</comment>
<dbReference type="GO" id="GO:0005737">
    <property type="term" value="C:cytoplasm"/>
    <property type="evidence" value="ECO:0007669"/>
    <property type="project" value="TreeGrafter"/>
</dbReference>
<feature type="non-terminal residue" evidence="12">
    <location>
        <position position="311"/>
    </location>
</feature>
<keyword evidence="10" id="KW-1133">Transmembrane helix</keyword>
<feature type="transmembrane region" description="Helical" evidence="10">
    <location>
        <begin position="43"/>
        <end position="64"/>
    </location>
</feature>
<keyword evidence="10" id="KW-0812">Transmembrane</keyword>
<name>A0AAV5WR38_9BILA</name>
<evidence type="ECO:0000313" key="13">
    <source>
        <dbReference type="Proteomes" id="UP001432322"/>
    </source>
</evidence>
<feature type="signal peptide" evidence="11">
    <location>
        <begin position="1"/>
        <end position="19"/>
    </location>
</feature>
<dbReference type="InterPro" id="IPR050341">
    <property type="entry name" value="PP1_catalytic_subunit"/>
</dbReference>
<dbReference type="AlphaFoldDB" id="A0AAV5WR38"/>